<sequence length="364" mass="41795">MSQKPMKRKPNVQKLIRDRNAKRCARERYIAECSALREDMIKLRAKLQLLTDNETVLPWSEVAISMNLATEESRSEKKMLQAQLERCDRLRGHLVQWVQSMTTVEPDVMSDVPWKDSTLPQEDAVRNVGLQWFAKQMYFATERHIKPSLFPKGTQDFIFAECTTGGSIVRVQKIVPGSLAQVTEVLWTMMVRHSPAFKTLVRETSDHEDMWYARKPVNYEVRCCLHTKFVEDDRSLVAFRTIKNDLMYSSEDHSIKEDNQEWTSVQPLEGSRCLVRCASFIQPYKTYKSFVDYARDVRPEVYAQVLGATTSDEEEKQLAELLHKRLFDLASATGGQLEAACMSGGGVPIFKLEGEREMPAEALL</sequence>
<dbReference type="EMBL" id="VJMH01000300">
    <property type="protein sequence ID" value="KAF0717134.1"/>
    <property type="molecule type" value="Genomic_DNA"/>
</dbReference>
<dbReference type="EMBL" id="CAADRA010000300">
    <property type="protein sequence ID" value="VFT79678.1"/>
    <property type="molecule type" value="Genomic_DNA"/>
</dbReference>
<proteinExistence type="predicted"/>
<evidence type="ECO:0000313" key="3">
    <source>
        <dbReference type="EMBL" id="VFT79678.1"/>
    </source>
</evidence>
<protein>
    <submittedName>
        <fullName evidence="3">Aste57867_2479 protein</fullName>
    </submittedName>
</protein>
<keyword evidence="4" id="KW-1185">Reference proteome</keyword>
<dbReference type="Proteomes" id="UP000332933">
    <property type="component" value="Unassembled WGS sequence"/>
</dbReference>
<reference evidence="3 4" key="1">
    <citation type="submission" date="2019-03" db="EMBL/GenBank/DDBJ databases">
        <authorList>
            <person name="Gaulin E."/>
            <person name="Dumas B."/>
        </authorList>
    </citation>
    <scope>NUCLEOTIDE SEQUENCE [LARGE SCALE GENOMIC DNA]</scope>
    <source>
        <strain evidence="3">CBS 568.67</strain>
    </source>
</reference>
<dbReference type="OrthoDB" id="74871at2759"/>
<evidence type="ECO:0000313" key="2">
    <source>
        <dbReference type="EMBL" id="KAF0717134.1"/>
    </source>
</evidence>
<evidence type="ECO:0000256" key="1">
    <source>
        <dbReference type="SAM" id="Coils"/>
    </source>
</evidence>
<name>A0A485K7R0_9STRA</name>
<gene>
    <name evidence="3" type="primary">Aste57867_2479</name>
    <name evidence="2" type="ORF">As57867_002473</name>
    <name evidence="3" type="ORF">ASTE57867_2479</name>
</gene>
<dbReference type="AlphaFoldDB" id="A0A485K7R0"/>
<reference evidence="2" key="2">
    <citation type="submission" date="2019-06" db="EMBL/GenBank/DDBJ databases">
        <title>Genomics analysis of Aphanomyces spp. identifies a new class of oomycete effector associated with host adaptation.</title>
        <authorList>
            <person name="Gaulin E."/>
        </authorList>
    </citation>
    <scope>NUCLEOTIDE SEQUENCE</scope>
    <source>
        <strain evidence="2">CBS 578.67</strain>
    </source>
</reference>
<keyword evidence="1" id="KW-0175">Coiled coil</keyword>
<evidence type="ECO:0000313" key="4">
    <source>
        <dbReference type="Proteomes" id="UP000332933"/>
    </source>
</evidence>
<organism evidence="3 4">
    <name type="scientific">Aphanomyces stellatus</name>
    <dbReference type="NCBI Taxonomy" id="120398"/>
    <lineage>
        <taxon>Eukaryota</taxon>
        <taxon>Sar</taxon>
        <taxon>Stramenopiles</taxon>
        <taxon>Oomycota</taxon>
        <taxon>Saprolegniomycetes</taxon>
        <taxon>Saprolegniales</taxon>
        <taxon>Verrucalvaceae</taxon>
        <taxon>Aphanomyces</taxon>
    </lineage>
</organism>
<accession>A0A485K7R0</accession>
<feature type="coiled-coil region" evidence="1">
    <location>
        <begin position="26"/>
        <end position="53"/>
    </location>
</feature>